<reference evidence="1 2" key="1">
    <citation type="submission" date="2020-08" db="EMBL/GenBank/DDBJ databases">
        <authorList>
            <person name="Newling K."/>
            <person name="Davey J."/>
            <person name="Forrester S."/>
        </authorList>
    </citation>
    <scope>NUCLEOTIDE SEQUENCE [LARGE SCALE GENOMIC DNA]</scope>
    <source>
        <strain evidence="2">Crithidia deanei Carvalho (ATCC PRA-265)</strain>
    </source>
</reference>
<dbReference type="Proteomes" id="UP000515908">
    <property type="component" value="Chromosome 11"/>
</dbReference>
<evidence type="ECO:0000313" key="1">
    <source>
        <dbReference type="EMBL" id="CAD2218563.1"/>
    </source>
</evidence>
<sequence length="248" mass="27071">MGRMDKVSLTSCRVCISSHEGRAILKYIQSSHFPASTDCSTHCTSTSWQTVLSTDSTRCRTSSVWTVFSRGTTRCVVSPEDEVLVLQSFSESCTTHANCFSRSSSSSCAFFSDVMEANRMAGQNFTVARNGTHDMRRHSRTHFSIHRTEINSNPGRGKMISSHSSPSTITCVVPSVSSAEKFIPDSFKSCGKPGRACTFHGGLKYATTSSIHARSSEKFCDGSALALAVHSPERSTSVARWVIWETLG</sequence>
<gene>
    <name evidence="1" type="ORF">ADEAN_000605200</name>
</gene>
<proteinExistence type="predicted"/>
<evidence type="ECO:0000313" key="2">
    <source>
        <dbReference type="Proteomes" id="UP000515908"/>
    </source>
</evidence>
<name>A0A7G2CIW0_9TRYP</name>
<dbReference type="VEuPathDB" id="TriTrypDB:ADEAN_000605200"/>
<dbReference type="EMBL" id="LR877155">
    <property type="protein sequence ID" value="CAD2218563.1"/>
    <property type="molecule type" value="Genomic_DNA"/>
</dbReference>
<organism evidence="1 2">
    <name type="scientific">Angomonas deanei</name>
    <dbReference type="NCBI Taxonomy" id="59799"/>
    <lineage>
        <taxon>Eukaryota</taxon>
        <taxon>Discoba</taxon>
        <taxon>Euglenozoa</taxon>
        <taxon>Kinetoplastea</taxon>
        <taxon>Metakinetoplastina</taxon>
        <taxon>Trypanosomatida</taxon>
        <taxon>Trypanosomatidae</taxon>
        <taxon>Strigomonadinae</taxon>
        <taxon>Angomonas</taxon>
    </lineage>
</organism>
<protein>
    <submittedName>
        <fullName evidence="1">Uncharacterized protein</fullName>
    </submittedName>
</protein>
<dbReference type="AlphaFoldDB" id="A0A7G2CIW0"/>
<keyword evidence="2" id="KW-1185">Reference proteome</keyword>
<accession>A0A7G2CIW0</accession>